<protein>
    <submittedName>
        <fullName evidence="9">Uncharacterized protein</fullName>
    </submittedName>
</protein>
<accession>A0A2C7ZBE6</accession>
<proteinExistence type="predicted"/>
<evidence type="ECO:0000313" key="9">
    <source>
        <dbReference type="EMBL" id="SCQ74977.1"/>
    </source>
</evidence>
<gene>
    <name evidence="8" type="ORF">PFR_JS10_273</name>
    <name evidence="9" type="ORF">PFR_JS23_328</name>
</gene>
<keyword evidence="5" id="KW-0472">Membrane</keyword>
<dbReference type="RefSeq" id="WP_036943222.1">
    <property type="nucleotide sequence ID" value="NZ_JASFBW010000034.1"/>
</dbReference>
<dbReference type="EMBL" id="LT618793">
    <property type="protein sequence ID" value="SCQ74977.1"/>
    <property type="molecule type" value="Genomic_DNA"/>
</dbReference>
<keyword evidence="5" id="KW-0812">Transmembrane</keyword>
<evidence type="ECO:0000313" key="8">
    <source>
        <dbReference type="EMBL" id="SBN37916.1"/>
    </source>
</evidence>
<name>A0A2C7ZBE6_9ACTN</name>
<feature type="domain" description="Gram-positive cocci surface proteins LPxTG" evidence="6">
    <location>
        <begin position="47"/>
        <end position="84"/>
    </location>
</feature>
<feature type="domain" description="SpaA-like prealbumin fold" evidence="7">
    <location>
        <begin position="8"/>
        <end position="45"/>
    </location>
</feature>
<keyword evidence="1" id="KW-0134">Cell wall</keyword>
<evidence type="ECO:0000313" key="10">
    <source>
        <dbReference type="Proteomes" id="UP000250080"/>
    </source>
</evidence>
<keyword evidence="2" id="KW-0964">Secreted</keyword>
<evidence type="ECO:0000259" key="6">
    <source>
        <dbReference type="Pfam" id="PF00746"/>
    </source>
</evidence>
<reference evidence="9 10" key="2">
    <citation type="submission" date="2016-09" db="EMBL/GenBank/DDBJ databases">
        <authorList>
            <person name="Laine KS P."/>
        </authorList>
    </citation>
    <scope>NUCLEOTIDE SEQUENCE [LARGE SCALE GENOMIC DNA]</scope>
    <source>
        <strain evidence="9">PFRJS-23</strain>
    </source>
</reference>
<dbReference type="EMBL" id="LT576035">
    <property type="protein sequence ID" value="SBN37916.1"/>
    <property type="molecule type" value="Genomic_DNA"/>
</dbReference>
<dbReference type="AlphaFoldDB" id="A0A2C7ZBE6"/>
<dbReference type="InterPro" id="IPR013783">
    <property type="entry name" value="Ig-like_fold"/>
</dbReference>
<evidence type="ECO:0000256" key="2">
    <source>
        <dbReference type="ARBA" id="ARBA00022525"/>
    </source>
</evidence>
<dbReference type="InterPro" id="IPR019931">
    <property type="entry name" value="LPXTG_anchor"/>
</dbReference>
<keyword evidence="5" id="KW-1133">Transmembrane helix</keyword>
<dbReference type="Pfam" id="PF00746">
    <property type="entry name" value="Gram_pos_anchor"/>
    <property type="match status" value="1"/>
</dbReference>
<organism evidence="9 10">
    <name type="scientific">Propionibacterium freudenreichii</name>
    <dbReference type="NCBI Taxonomy" id="1744"/>
    <lineage>
        <taxon>Bacteria</taxon>
        <taxon>Bacillati</taxon>
        <taxon>Actinomycetota</taxon>
        <taxon>Actinomycetes</taxon>
        <taxon>Propionibacteriales</taxon>
        <taxon>Propionibacteriaceae</taxon>
        <taxon>Propionibacterium</taxon>
    </lineage>
</organism>
<feature type="transmembrane region" description="Helical" evidence="5">
    <location>
        <begin position="61"/>
        <end position="80"/>
    </location>
</feature>
<dbReference type="Proteomes" id="UP000250080">
    <property type="component" value="Chromosome I"/>
</dbReference>
<evidence type="ECO:0000256" key="5">
    <source>
        <dbReference type="SAM" id="Phobius"/>
    </source>
</evidence>
<keyword evidence="4" id="KW-0572">Peptidoglycan-anchor</keyword>
<reference evidence="8" key="1">
    <citation type="submission" date="2016-05" db="EMBL/GenBank/DDBJ databases">
        <authorList>
            <person name="Lavstsen T."/>
            <person name="Jespersen J.S."/>
        </authorList>
    </citation>
    <scope>NUCLEOTIDE SEQUENCE</scope>
    <source>
        <strain evidence="8">PFRJS10</strain>
    </source>
</reference>
<dbReference type="Pfam" id="PF17802">
    <property type="entry name" value="SpaA"/>
    <property type="match status" value="1"/>
</dbReference>
<dbReference type="Gene3D" id="2.60.40.10">
    <property type="entry name" value="Immunoglobulins"/>
    <property type="match status" value="1"/>
</dbReference>
<keyword evidence="3" id="KW-0732">Signal</keyword>
<dbReference type="InterPro" id="IPR041033">
    <property type="entry name" value="SpaA_PFL_dom_1"/>
</dbReference>
<sequence length="90" mass="9706">MASGEPGYNEYWLGEIKAPDGYELQAEPVQVVVDQLTNQVSVTNVKHNVGFQLPMTGGTGTLVFIIVGLAIIGVATVVLVRSHRRSRQLA</sequence>
<evidence type="ECO:0000259" key="7">
    <source>
        <dbReference type="Pfam" id="PF17802"/>
    </source>
</evidence>
<evidence type="ECO:0000256" key="3">
    <source>
        <dbReference type="ARBA" id="ARBA00022729"/>
    </source>
</evidence>
<dbReference type="GO" id="GO:0005975">
    <property type="term" value="P:carbohydrate metabolic process"/>
    <property type="evidence" value="ECO:0007669"/>
    <property type="project" value="UniProtKB-ARBA"/>
</dbReference>
<evidence type="ECO:0000256" key="4">
    <source>
        <dbReference type="ARBA" id="ARBA00023088"/>
    </source>
</evidence>
<dbReference type="NCBIfam" id="TIGR01167">
    <property type="entry name" value="LPXTG_anchor"/>
    <property type="match status" value="1"/>
</dbReference>
<evidence type="ECO:0000256" key="1">
    <source>
        <dbReference type="ARBA" id="ARBA00022512"/>
    </source>
</evidence>